<dbReference type="AlphaFoldDB" id="A0A835A9G0"/>
<accession>A0A835A9G0</accession>
<dbReference type="Gramene" id="Dexi8B01G0000630.1">
    <property type="protein sequence ID" value="Dexi8B01G0000630.1:cds"/>
    <property type="gene ID" value="Dexi8B01G0000630"/>
</dbReference>
<dbReference type="GO" id="GO:0016197">
    <property type="term" value="P:endosomal transport"/>
    <property type="evidence" value="ECO:0007669"/>
    <property type="project" value="TreeGrafter"/>
</dbReference>
<sequence>MDGAKPPAGGGKLELEEALLQIVQQHHQQSLRQRQQTERAKKDALRSAVRVADLLVDAVDGGVQELFVNEKRIELEARALLSTVARYRKQTDQWLAATNEINSVLKEIGDFENWMKIMDFDCKSVNAAICNIHQS</sequence>
<dbReference type="GO" id="GO:0031083">
    <property type="term" value="C:BLOC-1 complex"/>
    <property type="evidence" value="ECO:0007669"/>
    <property type="project" value="InterPro"/>
</dbReference>
<keyword evidence="4" id="KW-1185">Reference proteome</keyword>
<evidence type="ECO:0000256" key="2">
    <source>
        <dbReference type="ARBA" id="ARBA00019577"/>
    </source>
</evidence>
<reference evidence="3" key="1">
    <citation type="submission" date="2020-07" db="EMBL/GenBank/DDBJ databases">
        <title>Genome sequence and genetic diversity analysis of an under-domesticated orphan crop, white fonio (Digitaria exilis).</title>
        <authorList>
            <person name="Bennetzen J.L."/>
            <person name="Chen S."/>
            <person name="Ma X."/>
            <person name="Wang X."/>
            <person name="Yssel A.E.J."/>
            <person name="Chaluvadi S.R."/>
            <person name="Johnson M."/>
            <person name="Gangashetty P."/>
            <person name="Hamidou F."/>
            <person name="Sanogo M.D."/>
            <person name="Zwaenepoel A."/>
            <person name="Wallace J."/>
            <person name="Van De Peer Y."/>
            <person name="Van Deynze A."/>
        </authorList>
    </citation>
    <scope>NUCLEOTIDE SEQUENCE</scope>
    <source>
        <tissue evidence="3">Leaves</tissue>
    </source>
</reference>
<comment type="caution">
    <text evidence="3">The sequence shown here is derived from an EMBL/GenBank/DDBJ whole genome shotgun (WGS) entry which is preliminary data.</text>
</comment>
<dbReference type="PANTHER" id="PTHR13073">
    <property type="entry name" value="BLOC-1 COMPLEX SUBUNIT 1"/>
    <property type="match status" value="1"/>
</dbReference>
<dbReference type="Proteomes" id="UP000636709">
    <property type="component" value="Unassembled WGS sequence"/>
</dbReference>
<dbReference type="InterPro" id="IPR009395">
    <property type="entry name" value="BLOC1S1"/>
</dbReference>
<comment type="similarity">
    <text evidence="1">Belongs to the BLOC1S1 family.</text>
</comment>
<proteinExistence type="inferred from homology"/>
<protein>
    <recommendedName>
        <fullName evidence="2">Biogenesis of lysosome-related organelles complex 1 subunit 1</fullName>
    </recommendedName>
</protein>
<evidence type="ECO:0000313" key="4">
    <source>
        <dbReference type="Proteomes" id="UP000636709"/>
    </source>
</evidence>
<name>A0A835A9G0_9POAL</name>
<evidence type="ECO:0000256" key="1">
    <source>
        <dbReference type="ARBA" id="ARBA00007133"/>
    </source>
</evidence>
<dbReference type="EMBL" id="JACEFO010002804">
    <property type="protein sequence ID" value="KAF8648804.1"/>
    <property type="molecule type" value="Genomic_DNA"/>
</dbReference>
<organism evidence="3 4">
    <name type="scientific">Digitaria exilis</name>
    <dbReference type="NCBI Taxonomy" id="1010633"/>
    <lineage>
        <taxon>Eukaryota</taxon>
        <taxon>Viridiplantae</taxon>
        <taxon>Streptophyta</taxon>
        <taxon>Embryophyta</taxon>
        <taxon>Tracheophyta</taxon>
        <taxon>Spermatophyta</taxon>
        <taxon>Magnoliopsida</taxon>
        <taxon>Liliopsida</taxon>
        <taxon>Poales</taxon>
        <taxon>Poaceae</taxon>
        <taxon>PACMAD clade</taxon>
        <taxon>Panicoideae</taxon>
        <taxon>Panicodae</taxon>
        <taxon>Paniceae</taxon>
        <taxon>Anthephorinae</taxon>
        <taxon>Digitaria</taxon>
    </lineage>
</organism>
<dbReference type="OrthoDB" id="20018at2759"/>
<evidence type="ECO:0000313" key="3">
    <source>
        <dbReference type="EMBL" id="KAF8648804.1"/>
    </source>
</evidence>
<dbReference type="Pfam" id="PF06320">
    <property type="entry name" value="GCN5L1"/>
    <property type="match status" value="1"/>
</dbReference>
<dbReference type="PANTHER" id="PTHR13073:SF0">
    <property type="entry name" value="BIOGENESIS OF LYSOSOME-RELATED ORGANELLES COMPLEX 1 SUBUNIT 1"/>
    <property type="match status" value="1"/>
</dbReference>
<gene>
    <name evidence="3" type="ORF">HU200_064503</name>
</gene>